<evidence type="ECO:0000259" key="11">
    <source>
        <dbReference type="Pfam" id="PF07992"/>
    </source>
</evidence>
<evidence type="ECO:0000256" key="7">
    <source>
        <dbReference type="ARBA" id="ARBA00023002"/>
    </source>
</evidence>
<comment type="cofactor">
    <cofactor evidence="2">
        <name>[4Fe-4S] cluster</name>
        <dbReference type="ChEBI" id="CHEBI:49883"/>
    </cofactor>
</comment>
<evidence type="ECO:0000256" key="8">
    <source>
        <dbReference type="ARBA" id="ARBA00023004"/>
    </source>
</evidence>
<dbReference type="EMBL" id="MBLM01000127">
    <property type="protein sequence ID" value="OHV34601.1"/>
    <property type="molecule type" value="Genomic_DNA"/>
</dbReference>
<dbReference type="GO" id="GO:0046872">
    <property type="term" value="F:metal ion binding"/>
    <property type="evidence" value="ECO:0007669"/>
    <property type="project" value="UniProtKB-KW"/>
</dbReference>
<dbReference type="Pfam" id="PF00724">
    <property type="entry name" value="Oxidored_FMN"/>
    <property type="match status" value="1"/>
</dbReference>
<dbReference type="AlphaFoldDB" id="A0A1S1QME3"/>
<evidence type="ECO:0000256" key="3">
    <source>
        <dbReference type="ARBA" id="ARBA00011048"/>
    </source>
</evidence>
<name>A0A1S1QME3_9ACTN</name>
<keyword evidence="7" id="KW-0560">Oxidoreductase</keyword>
<accession>A0A1S1QME3</accession>
<comment type="similarity">
    <text evidence="3">In the N-terminal section; belongs to the NADH:flavin oxidoreductase/NADH oxidase family.</text>
</comment>
<evidence type="ECO:0000256" key="4">
    <source>
        <dbReference type="ARBA" id="ARBA00022630"/>
    </source>
</evidence>
<proteinExistence type="inferred from homology"/>
<dbReference type="RefSeq" id="WP_071086311.1">
    <property type="nucleotide sequence ID" value="NZ_MBLM01000127.1"/>
</dbReference>
<keyword evidence="8" id="KW-0408">Iron</keyword>
<gene>
    <name evidence="12" type="ORF">CC117_21570</name>
</gene>
<evidence type="ECO:0000256" key="2">
    <source>
        <dbReference type="ARBA" id="ARBA00001966"/>
    </source>
</evidence>
<dbReference type="GO" id="GO:0010181">
    <property type="term" value="F:FMN binding"/>
    <property type="evidence" value="ECO:0007669"/>
    <property type="project" value="InterPro"/>
</dbReference>
<dbReference type="SUPFAM" id="SSF51971">
    <property type="entry name" value="Nucleotide-binding domain"/>
    <property type="match status" value="1"/>
</dbReference>
<dbReference type="GO" id="GO:0008670">
    <property type="term" value="F:2,4-dienoyl-CoA reductase (NADPH) activity"/>
    <property type="evidence" value="ECO:0007669"/>
    <property type="project" value="TreeGrafter"/>
</dbReference>
<dbReference type="Gene3D" id="3.20.20.70">
    <property type="entry name" value="Aldolase class I"/>
    <property type="match status" value="1"/>
</dbReference>
<dbReference type="InterPro" id="IPR013785">
    <property type="entry name" value="Aldolase_TIM"/>
</dbReference>
<dbReference type="InterPro" id="IPR051793">
    <property type="entry name" value="NADH:flavin_oxidoreductase"/>
</dbReference>
<evidence type="ECO:0000256" key="6">
    <source>
        <dbReference type="ARBA" id="ARBA00022723"/>
    </source>
</evidence>
<keyword evidence="9" id="KW-0411">Iron-sulfur</keyword>
<dbReference type="Gene3D" id="3.50.50.60">
    <property type="entry name" value="FAD/NAD(P)-binding domain"/>
    <property type="match status" value="1"/>
</dbReference>
<evidence type="ECO:0000313" key="12">
    <source>
        <dbReference type="EMBL" id="OHV34601.1"/>
    </source>
</evidence>
<evidence type="ECO:0000256" key="1">
    <source>
        <dbReference type="ARBA" id="ARBA00001917"/>
    </source>
</evidence>
<keyword evidence="6" id="KW-0479">Metal-binding</keyword>
<evidence type="ECO:0000259" key="10">
    <source>
        <dbReference type="Pfam" id="PF00724"/>
    </source>
</evidence>
<evidence type="ECO:0000313" key="13">
    <source>
        <dbReference type="Proteomes" id="UP000179627"/>
    </source>
</evidence>
<dbReference type="PANTHER" id="PTHR42917">
    <property type="entry name" value="2,4-DIENOYL-COA REDUCTASE"/>
    <property type="match status" value="1"/>
</dbReference>
<evidence type="ECO:0000256" key="5">
    <source>
        <dbReference type="ARBA" id="ARBA00022643"/>
    </source>
</evidence>
<comment type="cofactor">
    <cofactor evidence="1">
        <name>FMN</name>
        <dbReference type="ChEBI" id="CHEBI:58210"/>
    </cofactor>
</comment>
<dbReference type="InterPro" id="IPR001155">
    <property type="entry name" value="OxRdtase_FMN_N"/>
</dbReference>
<reference evidence="13" key="1">
    <citation type="submission" date="2016-07" db="EMBL/GenBank/DDBJ databases">
        <title>Sequence Frankia sp. strain CcI1.17.</title>
        <authorList>
            <person name="Ghodhbane-Gtari F."/>
            <person name="Swanson E."/>
            <person name="Gueddou A."/>
            <person name="Morris K."/>
            <person name="Hezbri K."/>
            <person name="Ktari A."/>
            <person name="Nouioui I."/>
            <person name="Abebe-Akele F."/>
            <person name="Simpson S."/>
            <person name="Thomas K."/>
            <person name="Gtari M."/>
            <person name="Tisa L.S."/>
            <person name="Hurst S."/>
        </authorList>
    </citation>
    <scope>NUCLEOTIDE SEQUENCE [LARGE SCALE GENOMIC DNA]</scope>
    <source>
        <strain evidence="13">Cc1.17</strain>
    </source>
</reference>
<dbReference type="Pfam" id="PF07992">
    <property type="entry name" value="Pyr_redox_2"/>
    <property type="match status" value="1"/>
</dbReference>
<dbReference type="InterPro" id="IPR036188">
    <property type="entry name" value="FAD/NAD-bd_sf"/>
</dbReference>
<feature type="domain" description="NADH:flavin oxidoreductase/NADH oxidase N-terminal" evidence="10">
    <location>
        <begin position="7"/>
        <end position="340"/>
    </location>
</feature>
<evidence type="ECO:0000256" key="9">
    <source>
        <dbReference type="ARBA" id="ARBA00023014"/>
    </source>
</evidence>
<dbReference type="InterPro" id="IPR023753">
    <property type="entry name" value="FAD/NAD-binding_dom"/>
</dbReference>
<comment type="caution">
    <text evidence="12">The sequence shown here is derived from an EMBL/GenBank/DDBJ whole genome shotgun (WGS) entry which is preliminary data.</text>
</comment>
<dbReference type="GO" id="GO:0051536">
    <property type="term" value="F:iron-sulfur cluster binding"/>
    <property type="evidence" value="ECO:0007669"/>
    <property type="project" value="UniProtKB-KW"/>
</dbReference>
<dbReference type="Proteomes" id="UP000179627">
    <property type="component" value="Unassembled WGS sequence"/>
</dbReference>
<organism evidence="12 13">
    <name type="scientific">Parafrankia colletiae</name>
    <dbReference type="NCBI Taxonomy" id="573497"/>
    <lineage>
        <taxon>Bacteria</taxon>
        <taxon>Bacillati</taxon>
        <taxon>Actinomycetota</taxon>
        <taxon>Actinomycetes</taxon>
        <taxon>Frankiales</taxon>
        <taxon>Frankiaceae</taxon>
        <taxon>Parafrankia</taxon>
    </lineage>
</organism>
<dbReference type="SUPFAM" id="SSF51395">
    <property type="entry name" value="FMN-linked oxidoreductases"/>
    <property type="match status" value="1"/>
</dbReference>
<dbReference type="OrthoDB" id="3169239at2"/>
<keyword evidence="13" id="KW-1185">Reference proteome</keyword>
<sequence>MTTYPALFTPGRLGPRTTRNRVWMTAHATEFTTDHTYSDAHAAYYGERAANGVAVITMEATSVHPTSQPRTGVVLAYDPAVVESYRKVAAAVQPHGTLLFAQLWHRGRETDSVVSRLPVWAPSPVPCAVYREIPHEVTAAEIDELVDGYEQSARLAVEGGLDGVEIHGLAHGYLLGQFLSPATNHRTDDYGGSAQNRFRLVERIIERVRAVVPPHLVVGIRINGDDGDFEAALRPADWVEITRRIAATGKVDYLSVSQGTYLDRMLIYGAAPAPAGYELPATERIRAAAGGLPVIAVGRITTPDLAEAVLQRGQADFVGMARQLIADSQWVAKAAAGRPNDIRPCVGANHCIASIARTSLACIHNPDVGREAGTVVAAATATTTPAATVAVVGAGPAGLRAALTAAELGHRVTLFEQAAETGGQVRWLSAAEPYREWLGITDWMTEQLRHHDVTLRLGHEVSAAELAGHYDTCIVATGSVPRRDGWTALRPSRWAPGSAPVPGTGQWNVYTVREVLGDQVTLPASVLVLDDIGDRRALAAAEYLAAGRTVEIVTRLPHVGIGLADSHDLPSVTGRLRRAGVRLTAGFELVAIDEDRVRLADVYTGEEEVREPVDAVVLVTGQIAEDGLLRELRAAGQHAVAVGDCVAPRRVFDAVWDGDLAARSITTASHPLPGPRRRDHAR</sequence>
<keyword evidence="4" id="KW-0285">Flavoprotein</keyword>
<keyword evidence="5" id="KW-0288">FMN</keyword>
<protein>
    <submittedName>
        <fullName evidence="12">NADH:flavin oxidoreductase</fullName>
    </submittedName>
</protein>
<dbReference type="PRINTS" id="PR00411">
    <property type="entry name" value="PNDRDTASEI"/>
</dbReference>
<dbReference type="Gene3D" id="3.40.50.720">
    <property type="entry name" value="NAD(P)-binding Rossmann-like Domain"/>
    <property type="match status" value="1"/>
</dbReference>
<dbReference type="GO" id="GO:0033543">
    <property type="term" value="P:fatty acid beta-oxidation, unsaturated, even number, reductase/isomerase pathway"/>
    <property type="evidence" value="ECO:0007669"/>
    <property type="project" value="TreeGrafter"/>
</dbReference>
<dbReference type="PANTHER" id="PTHR42917:SF2">
    <property type="entry name" value="2,4-DIENOYL-COA REDUCTASE [(2E)-ENOYL-COA-PRODUCING]"/>
    <property type="match status" value="1"/>
</dbReference>
<feature type="domain" description="FAD/NAD(P)-binding" evidence="11">
    <location>
        <begin position="388"/>
        <end position="483"/>
    </location>
</feature>